<reference evidence="3" key="1">
    <citation type="submission" date="2020-10" db="EMBL/GenBank/DDBJ databases">
        <title>Taxonomic study of unclassified bacteria belonging to the class Ktedonobacteria.</title>
        <authorList>
            <person name="Yabe S."/>
            <person name="Wang C.M."/>
            <person name="Zheng Y."/>
            <person name="Sakai Y."/>
            <person name="Cavaletti L."/>
            <person name="Monciardini P."/>
            <person name="Donadio S."/>
        </authorList>
    </citation>
    <scope>NUCLEOTIDE SEQUENCE</scope>
    <source>
        <strain evidence="3">ID150040</strain>
    </source>
</reference>
<evidence type="ECO:0000256" key="1">
    <source>
        <dbReference type="ARBA" id="ARBA00002286"/>
    </source>
</evidence>
<dbReference type="Gene3D" id="3.30.420.10">
    <property type="entry name" value="Ribonuclease H-like superfamily/Ribonuclease H"/>
    <property type="match status" value="1"/>
</dbReference>
<dbReference type="Pfam" id="PF00665">
    <property type="entry name" value="rve"/>
    <property type="match status" value="1"/>
</dbReference>
<accession>A0A8J3IXH0</accession>
<dbReference type="PANTHER" id="PTHR46889">
    <property type="entry name" value="TRANSPOSASE INSF FOR INSERTION SEQUENCE IS3B-RELATED"/>
    <property type="match status" value="1"/>
</dbReference>
<proteinExistence type="predicted"/>
<dbReference type="InterPro" id="IPR001584">
    <property type="entry name" value="Integrase_cat-core"/>
</dbReference>
<dbReference type="SUPFAM" id="SSF53098">
    <property type="entry name" value="Ribonuclease H-like"/>
    <property type="match status" value="1"/>
</dbReference>
<dbReference type="AlphaFoldDB" id="A0A8J3IXH0"/>
<dbReference type="InterPro" id="IPR012337">
    <property type="entry name" value="RNaseH-like_sf"/>
</dbReference>
<feature type="domain" description="Integrase catalytic" evidence="2">
    <location>
        <begin position="93"/>
        <end position="206"/>
    </location>
</feature>
<dbReference type="Pfam" id="PF13276">
    <property type="entry name" value="HTH_21"/>
    <property type="match status" value="1"/>
</dbReference>
<comment type="caution">
    <text evidence="3">The sequence shown here is derived from an EMBL/GenBank/DDBJ whole genome shotgun (WGS) entry which is preliminary data.</text>
</comment>
<dbReference type="NCBIfam" id="NF033516">
    <property type="entry name" value="transpos_IS3"/>
    <property type="match status" value="1"/>
</dbReference>
<comment type="function">
    <text evidence="1">Involved in the transposition of the insertion sequence.</text>
</comment>
<sequence>MEPDHPQLSIVRQCELLGLARSSYSYEPAPESEEDVLLMRLLDEQYTRPPFYGKRKMVKFLQDEGYVVDHKRVRRLMQRMGLETIYPKPQLSQAGSPSVRYPYLLRDVSIDRIDQVWSSDITYIRLARGFIYLVAIIDWFSRFVLAWELSTTLDTSFCLEALERALRAACPEIFNTDQGVQFTSQEFTERLRSAHIRISWDGRGRA</sequence>
<dbReference type="InterPro" id="IPR036397">
    <property type="entry name" value="RNaseH_sf"/>
</dbReference>
<protein>
    <recommendedName>
        <fullName evidence="2">Integrase catalytic domain-containing protein</fullName>
    </recommendedName>
</protein>
<dbReference type="InterPro" id="IPR048020">
    <property type="entry name" value="Transpos_IS3"/>
</dbReference>
<keyword evidence="4" id="KW-1185">Reference proteome</keyword>
<gene>
    <name evidence="3" type="ORF">KSF_103360</name>
</gene>
<organism evidence="3 4">
    <name type="scientific">Reticulibacter mediterranei</name>
    <dbReference type="NCBI Taxonomy" id="2778369"/>
    <lineage>
        <taxon>Bacteria</taxon>
        <taxon>Bacillati</taxon>
        <taxon>Chloroflexota</taxon>
        <taxon>Ktedonobacteria</taxon>
        <taxon>Ktedonobacterales</taxon>
        <taxon>Reticulibacteraceae</taxon>
        <taxon>Reticulibacter</taxon>
    </lineage>
</organism>
<dbReference type="PROSITE" id="PS50994">
    <property type="entry name" value="INTEGRASE"/>
    <property type="match status" value="1"/>
</dbReference>
<evidence type="ECO:0000259" key="2">
    <source>
        <dbReference type="PROSITE" id="PS50994"/>
    </source>
</evidence>
<dbReference type="EMBL" id="BNJK01000002">
    <property type="protein sequence ID" value="GHP00289.1"/>
    <property type="molecule type" value="Genomic_DNA"/>
</dbReference>
<evidence type="ECO:0000313" key="4">
    <source>
        <dbReference type="Proteomes" id="UP000597444"/>
    </source>
</evidence>
<dbReference type="GO" id="GO:0003676">
    <property type="term" value="F:nucleic acid binding"/>
    <property type="evidence" value="ECO:0007669"/>
    <property type="project" value="InterPro"/>
</dbReference>
<dbReference type="InterPro" id="IPR050900">
    <property type="entry name" value="Transposase_IS3/IS150/IS904"/>
</dbReference>
<dbReference type="GO" id="GO:0015074">
    <property type="term" value="P:DNA integration"/>
    <property type="evidence" value="ECO:0007669"/>
    <property type="project" value="InterPro"/>
</dbReference>
<dbReference type="InterPro" id="IPR025948">
    <property type="entry name" value="HTH-like_dom"/>
</dbReference>
<name>A0A8J3IXH0_9CHLR</name>
<dbReference type="Proteomes" id="UP000597444">
    <property type="component" value="Unassembled WGS sequence"/>
</dbReference>
<evidence type="ECO:0000313" key="3">
    <source>
        <dbReference type="EMBL" id="GHP00289.1"/>
    </source>
</evidence>